<feature type="domain" description="Molybdopterin dinucleotide-binding" evidence="1">
    <location>
        <begin position="1"/>
        <end position="58"/>
    </location>
</feature>
<dbReference type="VEuPathDB" id="FungiDB:ACJ73_04202"/>
<gene>
    <name evidence="2" type="ORF">ACJ73_04202</name>
</gene>
<dbReference type="SUPFAM" id="SSF50692">
    <property type="entry name" value="ADC-like"/>
    <property type="match status" value="1"/>
</dbReference>
<dbReference type="EMBL" id="LGTZ01000562">
    <property type="protein sequence ID" value="OJD24435.1"/>
    <property type="molecule type" value="Genomic_DNA"/>
</dbReference>
<evidence type="ECO:0000313" key="2">
    <source>
        <dbReference type="EMBL" id="OJD24435.1"/>
    </source>
</evidence>
<dbReference type="Pfam" id="PF01568">
    <property type="entry name" value="Molydop_binding"/>
    <property type="match status" value="1"/>
</dbReference>
<accession>A0A1J9QW21</accession>
<dbReference type="GO" id="GO:0043546">
    <property type="term" value="F:molybdopterin cofactor binding"/>
    <property type="evidence" value="ECO:0007669"/>
    <property type="project" value="InterPro"/>
</dbReference>
<dbReference type="InterPro" id="IPR006657">
    <property type="entry name" value="MoPterin_dinucl-bd_dom"/>
</dbReference>
<dbReference type="GO" id="GO:0016491">
    <property type="term" value="F:oxidoreductase activity"/>
    <property type="evidence" value="ECO:0007669"/>
    <property type="project" value="InterPro"/>
</dbReference>
<dbReference type="Gene3D" id="2.40.40.20">
    <property type="match status" value="1"/>
</dbReference>
<dbReference type="OrthoDB" id="10249365at2759"/>
<dbReference type="Proteomes" id="UP000242791">
    <property type="component" value="Unassembled WGS sequence"/>
</dbReference>
<comment type="caution">
    <text evidence="2">The sequence shown here is derived from an EMBL/GenBank/DDBJ whole genome shotgun (WGS) entry which is preliminary data.</text>
</comment>
<evidence type="ECO:0000259" key="1">
    <source>
        <dbReference type="Pfam" id="PF01568"/>
    </source>
</evidence>
<proteinExistence type="predicted"/>
<keyword evidence="3" id="KW-1185">Reference proteome</keyword>
<reference evidence="2 3" key="1">
    <citation type="submission" date="2015-08" db="EMBL/GenBank/DDBJ databases">
        <title>Emmonsia species relationships and genome sequence.</title>
        <authorList>
            <person name="Cuomo C.A."/>
            <person name="Schwartz I.S."/>
            <person name="Kenyon C."/>
            <person name="De Hoog G.S."/>
            <person name="Govender N.P."/>
            <person name="Botha A."/>
            <person name="Moreno L."/>
            <person name="De Vries M."/>
            <person name="Munoz J.F."/>
            <person name="Stielow J.B."/>
        </authorList>
    </citation>
    <scope>NUCLEOTIDE SEQUENCE [LARGE SCALE GENOMIC DNA]</scope>
    <source>
        <strain evidence="2 3">EI222</strain>
    </source>
</reference>
<organism evidence="2 3">
    <name type="scientific">Blastomyces percursus</name>
    <dbReference type="NCBI Taxonomy" id="1658174"/>
    <lineage>
        <taxon>Eukaryota</taxon>
        <taxon>Fungi</taxon>
        <taxon>Dikarya</taxon>
        <taxon>Ascomycota</taxon>
        <taxon>Pezizomycotina</taxon>
        <taxon>Eurotiomycetes</taxon>
        <taxon>Eurotiomycetidae</taxon>
        <taxon>Onygenales</taxon>
        <taxon>Ajellomycetaceae</taxon>
        <taxon>Blastomyces</taxon>
    </lineage>
</organism>
<protein>
    <recommendedName>
        <fullName evidence="1">Molybdopterin dinucleotide-binding domain-containing protein</fullName>
    </recommendedName>
</protein>
<name>A0A1J9QW21_9EURO</name>
<dbReference type="InterPro" id="IPR009010">
    <property type="entry name" value="Asp_de-COase-like_dom_sf"/>
</dbReference>
<dbReference type="AlphaFoldDB" id="A0A1J9QW21"/>
<dbReference type="STRING" id="1658174.A0A1J9QW21"/>
<sequence>MVVVRSRRGSIELAVAIRDMDKGHVFIPFHFGYFDAKDDRSRAANELTIAMGHDLATNVQTRVVENIEKNEGSAQHATELPSQQRLRCLELWMGATHEALEMLIEIYRDLIPRLVHDLEVQSGLGVMCQITTEVLQTFQPLIDKYHESWEYGRSVAQRLRDAIFFHKTDTNDPYEPLAALQSLDVFLTYIEGHLTALQPARMAIWDEQYVEAVSFAQRGIQRQKAWAPQHIKVKGPQTLPVLMVKQRDLHMPESSMARQIRERKK</sequence>
<evidence type="ECO:0000313" key="3">
    <source>
        <dbReference type="Proteomes" id="UP000242791"/>
    </source>
</evidence>